<dbReference type="SMART" id="SM00098">
    <property type="entry name" value="alkPPc"/>
    <property type="match status" value="1"/>
</dbReference>
<feature type="region of interest" description="Disordered" evidence="6">
    <location>
        <begin position="276"/>
        <end position="295"/>
    </location>
</feature>
<dbReference type="STRING" id="128403.WA1_49835"/>
<reference evidence="8 9" key="1">
    <citation type="journal article" date="2013" name="Genome Biol. Evol.">
        <title>Genomes of Stigonematalean cyanobacteria (subsection V) and the evolution of oxygenic photosynthesis from prokaryotes to plastids.</title>
        <authorList>
            <person name="Dagan T."/>
            <person name="Roettger M."/>
            <person name="Stucken K."/>
            <person name="Landan G."/>
            <person name="Koch R."/>
            <person name="Major P."/>
            <person name="Gould S.B."/>
            <person name="Goremykin V.V."/>
            <person name="Rippka R."/>
            <person name="Tandeau de Marsac N."/>
            <person name="Gugger M."/>
            <person name="Lockhart P.J."/>
            <person name="Allen J.F."/>
            <person name="Brune I."/>
            <person name="Maus I."/>
            <person name="Puhler A."/>
            <person name="Martin W.F."/>
        </authorList>
    </citation>
    <scope>NUCLEOTIDE SEQUENCE [LARGE SCALE GENOMIC DNA]</scope>
    <source>
        <strain evidence="8 9">PCC 7110</strain>
    </source>
</reference>
<protein>
    <submittedName>
        <fullName evidence="8">Alkaline phosphatase</fullName>
    </submittedName>
</protein>
<feature type="binding site" evidence="3">
    <location>
        <position position="161"/>
    </location>
    <ligand>
        <name>Mg(2+)</name>
        <dbReference type="ChEBI" id="CHEBI:18420"/>
    </ligand>
</feature>
<dbReference type="PANTHER" id="PTHR11596">
    <property type="entry name" value="ALKALINE PHOSPHATASE"/>
    <property type="match status" value="1"/>
</dbReference>
<dbReference type="OrthoDB" id="9794455at2"/>
<dbReference type="Gene3D" id="3.40.720.10">
    <property type="entry name" value="Alkaline Phosphatase, subunit A"/>
    <property type="match status" value="1"/>
</dbReference>
<gene>
    <name evidence="8" type="ORF">WA1_49835</name>
</gene>
<evidence type="ECO:0000313" key="8">
    <source>
        <dbReference type="EMBL" id="KYC34835.1"/>
    </source>
</evidence>
<evidence type="ECO:0000256" key="5">
    <source>
        <dbReference type="RuleBase" id="RU003946"/>
    </source>
</evidence>
<name>A0A139WQX0_9CYAN</name>
<dbReference type="PANTHER" id="PTHR11596:SF5">
    <property type="entry name" value="ALKALINE PHOSPHATASE"/>
    <property type="match status" value="1"/>
</dbReference>
<feature type="binding site" evidence="3">
    <location>
        <position position="159"/>
    </location>
    <ligand>
        <name>Mg(2+)</name>
        <dbReference type="ChEBI" id="CHEBI:18420"/>
    </ligand>
</feature>
<feature type="disulfide bond" evidence="4">
    <location>
        <begin position="174"/>
        <end position="183"/>
    </location>
</feature>
<feature type="binding site" evidence="3">
    <location>
        <position position="337"/>
    </location>
    <ligand>
        <name>Zn(2+)</name>
        <dbReference type="ChEBI" id="CHEBI:29105"/>
        <label>2</label>
    </ligand>
</feature>
<dbReference type="InterPro" id="IPR001952">
    <property type="entry name" value="Alkaline_phosphatase"/>
</dbReference>
<evidence type="ECO:0000256" key="1">
    <source>
        <dbReference type="ARBA" id="ARBA00022553"/>
    </source>
</evidence>
<comment type="caution">
    <text evidence="8">The sequence shown here is derived from an EMBL/GenBank/DDBJ whole genome shotgun (WGS) entry which is preliminary data.</text>
</comment>
<keyword evidence="3" id="KW-0460">Magnesium</keyword>
<dbReference type="Pfam" id="PF00245">
    <property type="entry name" value="Alk_phosphatase"/>
    <property type="match status" value="2"/>
</dbReference>
<feature type="binding site" evidence="3">
    <location>
        <position position="379"/>
    </location>
    <ligand>
        <name>Zn(2+)</name>
        <dbReference type="ChEBI" id="CHEBI:29105"/>
        <label>2</label>
    </ligand>
</feature>
<dbReference type="Proteomes" id="UP000076925">
    <property type="component" value="Unassembled WGS sequence"/>
</dbReference>
<dbReference type="GO" id="GO:0004035">
    <property type="term" value="F:alkaline phosphatase activity"/>
    <property type="evidence" value="ECO:0007669"/>
    <property type="project" value="TreeGrafter"/>
</dbReference>
<feature type="signal peptide" evidence="7">
    <location>
        <begin position="1"/>
        <end position="27"/>
    </location>
</feature>
<comment type="cofactor">
    <cofactor evidence="3">
        <name>Zn(2+)</name>
        <dbReference type="ChEBI" id="CHEBI:29105"/>
    </cofactor>
    <text evidence="3">Binds 2 Zn(2+) ions.</text>
</comment>
<evidence type="ECO:0000313" key="9">
    <source>
        <dbReference type="Proteomes" id="UP000076925"/>
    </source>
</evidence>
<evidence type="ECO:0000256" key="3">
    <source>
        <dbReference type="PIRSR" id="PIRSR601952-2"/>
    </source>
</evidence>
<dbReference type="AlphaFoldDB" id="A0A139WQX0"/>
<feature type="binding site" evidence="3">
    <location>
        <position position="423"/>
    </location>
    <ligand>
        <name>Zn(2+)</name>
        <dbReference type="ChEBI" id="CHEBI:29105"/>
        <label>2</label>
    </ligand>
</feature>
<feature type="compositionally biased region" description="Polar residues" evidence="6">
    <location>
        <begin position="283"/>
        <end position="295"/>
    </location>
</feature>
<evidence type="ECO:0000256" key="4">
    <source>
        <dbReference type="PIRSR" id="PIRSR601952-3"/>
    </source>
</evidence>
<comment type="similarity">
    <text evidence="5">Belongs to the alkaline phosphatase family.</text>
</comment>
<proteinExistence type="inferred from homology"/>
<feature type="binding site" evidence="3">
    <location>
        <position position="56"/>
    </location>
    <ligand>
        <name>Zn(2+)</name>
        <dbReference type="ChEBI" id="CHEBI:29105"/>
        <label>2</label>
    </ligand>
</feature>
<keyword evidence="3" id="KW-0479">Metal-binding</keyword>
<feature type="binding site" evidence="3">
    <location>
        <position position="341"/>
    </location>
    <ligand>
        <name>Zn(2+)</name>
        <dbReference type="ChEBI" id="CHEBI:29105"/>
        <label>2</label>
    </ligand>
</feature>
<accession>A0A139WQX0</accession>
<feature type="binding site" evidence="3">
    <location>
        <position position="56"/>
    </location>
    <ligand>
        <name>Mg(2+)</name>
        <dbReference type="ChEBI" id="CHEBI:18420"/>
    </ligand>
</feature>
<dbReference type="CDD" id="cd16012">
    <property type="entry name" value="ALP"/>
    <property type="match status" value="1"/>
</dbReference>
<evidence type="ECO:0000256" key="2">
    <source>
        <dbReference type="PIRSR" id="PIRSR601952-1"/>
    </source>
</evidence>
<feature type="binding site" evidence="3">
    <location>
        <position position="332"/>
    </location>
    <ligand>
        <name>Mg(2+)</name>
        <dbReference type="ChEBI" id="CHEBI:18420"/>
    </ligand>
</feature>
<keyword evidence="3" id="KW-0862">Zinc</keyword>
<evidence type="ECO:0000256" key="7">
    <source>
        <dbReference type="SAM" id="SignalP"/>
    </source>
</evidence>
<sequence>MSLKHRQIIIPAAIASAAILAVGAAFAQNIARERLQSVQQAINPGRAKNVILLIGDGMGDSEITIARNYTVGAGGRLALDTLPLTGAMTTYSVLETNPKKPDYTPESASTATAWSTGYKTADGRISTAPGTDEDLTTILELAQAAGYRTGNVTTAELTDATPAAPMSHVNSRVCQGPADMAQCPQDKKSAGGPGSIAEQSVDRGVDVLLGGGKARYEQAIDGGSYAGQTVIQSAIAQGYQVVTDKVGLLAVQPGQKLLGLFTNGNMSVEWTGLPAAKPASGPQRCQENQRPSNEPSLAEMTSKAIELLDQQVKHSRHSARGSGHKGFFLQVESASIDKRDHVSQPCEQIGETVNFDGAVQVALDYAKQNPDTLIIITGDHAHTSQIVENDAAPAGFSSKLITNEDQTMTVTYGTGETPTSQEHTGAQIRVAAQGPQAANVVGVIDQTDIFRIMARALGVEER</sequence>
<comment type="cofactor">
    <cofactor evidence="3">
        <name>Mg(2+)</name>
        <dbReference type="ChEBI" id="CHEBI:18420"/>
    </cofactor>
    <text evidence="3">Binds 1 Mg(2+) ion.</text>
</comment>
<keyword evidence="9" id="KW-1185">Reference proteome</keyword>
<dbReference type="InterPro" id="IPR017850">
    <property type="entry name" value="Alkaline_phosphatase_core_sf"/>
</dbReference>
<organism evidence="8 9">
    <name type="scientific">Scytonema hofmannii PCC 7110</name>
    <dbReference type="NCBI Taxonomy" id="128403"/>
    <lineage>
        <taxon>Bacteria</taxon>
        <taxon>Bacillati</taxon>
        <taxon>Cyanobacteriota</taxon>
        <taxon>Cyanophyceae</taxon>
        <taxon>Nostocales</taxon>
        <taxon>Scytonemataceae</taxon>
        <taxon>Scytonema</taxon>
    </lineage>
</organism>
<feature type="active site" description="Phosphoserine intermediate" evidence="2">
    <location>
        <position position="107"/>
    </location>
</feature>
<keyword evidence="4" id="KW-1015">Disulfide bond</keyword>
<dbReference type="RefSeq" id="WP_017741013.1">
    <property type="nucleotide sequence ID" value="NZ_KQ976355.1"/>
</dbReference>
<feature type="chain" id="PRO_5007300351" evidence="7">
    <location>
        <begin position="28"/>
        <end position="462"/>
    </location>
</feature>
<dbReference type="GO" id="GO:0046872">
    <property type="term" value="F:metal ion binding"/>
    <property type="evidence" value="ECO:0007669"/>
    <property type="project" value="UniProtKB-KW"/>
</dbReference>
<feature type="binding site" evidence="3">
    <location>
        <position position="380"/>
    </location>
    <ligand>
        <name>Zn(2+)</name>
        <dbReference type="ChEBI" id="CHEBI:29105"/>
        <label>2</label>
    </ligand>
</feature>
<keyword evidence="7" id="KW-0732">Signal</keyword>
<dbReference type="SUPFAM" id="SSF53649">
    <property type="entry name" value="Alkaline phosphatase-like"/>
    <property type="match status" value="1"/>
</dbReference>
<keyword evidence="1" id="KW-0597">Phosphoprotein</keyword>
<evidence type="ECO:0000256" key="6">
    <source>
        <dbReference type="SAM" id="MobiDB-lite"/>
    </source>
</evidence>
<dbReference type="EMBL" id="ANNX02000064">
    <property type="protein sequence ID" value="KYC34835.1"/>
    <property type="molecule type" value="Genomic_DNA"/>
</dbReference>
<dbReference type="PRINTS" id="PR00113">
    <property type="entry name" value="ALKPHPHTASE"/>
</dbReference>